<dbReference type="SUPFAM" id="SSF54637">
    <property type="entry name" value="Thioesterase/thiol ester dehydrase-isomerase"/>
    <property type="match status" value="1"/>
</dbReference>
<keyword evidence="2" id="KW-0378">Hydrolase</keyword>
<dbReference type="Pfam" id="PF03061">
    <property type="entry name" value="4HBT"/>
    <property type="match status" value="1"/>
</dbReference>
<dbReference type="AlphaFoldDB" id="A0A6J4LW00"/>
<evidence type="ECO:0000256" key="1">
    <source>
        <dbReference type="ARBA" id="ARBA00008324"/>
    </source>
</evidence>
<proteinExistence type="inferred from homology"/>
<evidence type="ECO:0000259" key="3">
    <source>
        <dbReference type="Pfam" id="PF03061"/>
    </source>
</evidence>
<dbReference type="InterPro" id="IPR006683">
    <property type="entry name" value="Thioestr_dom"/>
</dbReference>
<evidence type="ECO:0000313" key="4">
    <source>
        <dbReference type="EMBL" id="CAA9342427.1"/>
    </source>
</evidence>
<dbReference type="Gene3D" id="3.10.129.10">
    <property type="entry name" value="Hotdog Thioesterase"/>
    <property type="match status" value="1"/>
</dbReference>
<dbReference type="InterPro" id="IPR029069">
    <property type="entry name" value="HotDog_dom_sf"/>
</dbReference>
<name>A0A6J4LW00_9ACTN</name>
<dbReference type="PANTHER" id="PTHR43240:SF5">
    <property type="entry name" value="1,4-DIHYDROXY-2-NAPHTHOYL-COA THIOESTERASE 1"/>
    <property type="match status" value="1"/>
</dbReference>
<dbReference type="GO" id="GO:0005829">
    <property type="term" value="C:cytosol"/>
    <property type="evidence" value="ECO:0007669"/>
    <property type="project" value="TreeGrafter"/>
</dbReference>
<accession>A0A6J4LW00</accession>
<dbReference type="InterPro" id="IPR003736">
    <property type="entry name" value="PAAI_dom"/>
</dbReference>
<dbReference type="NCBIfam" id="TIGR00369">
    <property type="entry name" value="unchar_dom_1"/>
    <property type="match status" value="1"/>
</dbReference>
<comment type="similarity">
    <text evidence="1">Belongs to the thioesterase PaaI family.</text>
</comment>
<evidence type="ECO:0000256" key="2">
    <source>
        <dbReference type="ARBA" id="ARBA00022801"/>
    </source>
</evidence>
<sequence length="133" mass="14490">MTTDATPSLDLALHDLLGLDLSEVGSDRVVMAWTVDERHLQPFGLAHGGIHCLVNESAASIGAAVWFGVDGKVVGVNNSTDFLRAARPGDRLRAMATPIHRGRSQQLWQIETRDDQDRLVARGQVRLQNIPDG</sequence>
<dbReference type="CDD" id="cd03443">
    <property type="entry name" value="PaaI_thioesterase"/>
    <property type="match status" value="1"/>
</dbReference>
<gene>
    <name evidence="4" type="ORF">AVDCRST_MAG46-2081</name>
</gene>
<organism evidence="4">
    <name type="scientific">uncultured Nocardioidaceae bacterium</name>
    <dbReference type="NCBI Taxonomy" id="253824"/>
    <lineage>
        <taxon>Bacteria</taxon>
        <taxon>Bacillati</taxon>
        <taxon>Actinomycetota</taxon>
        <taxon>Actinomycetes</taxon>
        <taxon>Propionibacteriales</taxon>
        <taxon>Nocardioidaceae</taxon>
        <taxon>environmental samples</taxon>
    </lineage>
</organism>
<dbReference type="EMBL" id="CADCUD010000135">
    <property type="protein sequence ID" value="CAA9342427.1"/>
    <property type="molecule type" value="Genomic_DNA"/>
</dbReference>
<reference evidence="4" key="1">
    <citation type="submission" date="2020-02" db="EMBL/GenBank/DDBJ databases">
        <authorList>
            <person name="Meier V. D."/>
        </authorList>
    </citation>
    <scope>NUCLEOTIDE SEQUENCE</scope>
    <source>
        <strain evidence="4">AVDCRST_MAG46</strain>
    </source>
</reference>
<protein>
    <submittedName>
        <fullName evidence="4">ComA operon protein 2</fullName>
    </submittedName>
</protein>
<dbReference type="PANTHER" id="PTHR43240">
    <property type="entry name" value="1,4-DIHYDROXY-2-NAPHTHOYL-COA THIOESTERASE 1"/>
    <property type="match status" value="1"/>
</dbReference>
<dbReference type="GO" id="GO:0061522">
    <property type="term" value="F:1,4-dihydroxy-2-naphthoyl-CoA thioesterase activity"/>
    <property type="evidence" value="ECO:0007669"/>
    <property type="project" value="TreeGrafter"/>
</dbReference>
<feature type="domain" description="Thioesterase" evidence="3">
    <location>
        <begin position="43"/>
        <end position="121"/>
    </location>
</feature>